<evidence type="ECO:0000256" key="2">
    <source>
        <dbReference type="ARBA" id="ARBA00022448"/>
    </source>
</evidence>
<protein>
    <submittedName>
        <fullName evidence="13">TonB-dependent receptor</fullName>
    </submittedName>
</protein>
<dbReference type="InterPro" id="IPR039426">
    <property type="entry name" value="TonB-dep_rcpt-like"/>
</dbReference>
<keyword evidence="3 8" id="KW-1134">Transmembrane beta strand</keyword>
<keyword evidence="2 8" id="KW-0813">Transport</keyword>
<evidence type="ECO:0000259" key="12">
    <source>
        <dbReference type="Pfam" id="PF07715"/>
    </source>
</evidence>
<comment type="caution">
    <text evidence="13">The sequence shown here is derived from an EMBL/GenBank/DDBJ whole genome shotgun (WGS) entry which is preliminary data.</text>
</comment>
<comment type="similarity">
    <text evidence="8 9">Belongs to the TonB-dependent receptor family.</text>
</comment>
<comment type="subcellular location">
    <subcellularLocation>
        <location evidence="1 8">Cell outer membrane</location>
        <topology evidence="1 8">Multi-pass membrane protein</topology>
    </subcellularLocation>
</comment>
<evidence type="ECO:0000313" key="14">
    <source>
        <dbReference type="Proteomes" id="UP000659697"/>
    </source>
</evidence>
<evidence type="ECO:0000259" key="11">
    <source>
        <dbReference type="Pfam" id="PF00593"/>
    </source>
</evidence>
<dbReference type="EMBL" id="BNAO01000002">
    <property type="protein sequence ID" value="GHG64498.1"/>
    <property type="molecule type" value="Genomic_DNA"/>
</dbReference>
<dbReference type="Gene3D" id="2.40.170.20">
    <property type="entry name" value="TonB-dependent receptor, beta-barrel domain"/>
    <property type="match status" value="1"/>
</dbReference>
<evidence type="ECO:0000313" key="13">
    <source>
        <dbReference type="EMBL" id="GHG64498.1"/>
    </source>
</evidence>
<evidence type="ECO:0000256" key="6">
    <source>
        <dbReference type="ARBA" id="ARBA00023136"/>
    </source>
</evidence>
<dbReference type="Proteomes" id="UP000659697">
    <property type="component" value="Unassembled WGS sequence"/>
</dbReference>
<dbReference type="Pfam" id="PF00593">
    <property type="entry name" value="TonB_dep_Rec_b-barrel"/>
    <property type="match status" value="1"/>
</dbReference>
<dbReference type="Gene3D" id="2.170.130.10">
    <property type="entry name" value="TonB-dependent receptor, plug domain"/>
    <property type="match status" value="1"/>
</dbReference>
<dbReference type="InterPro" id="IPR036942">
    <property type="entry name" value="Beta-barrel_TonB_sf"/>
</dbReference>
<evidence type="ECO:0000256" key="7">
    <source>
        <dbReference type="ARBA" id="ARBA00023237"/>
    </source>
</evidence>
<accession>A0ABQ3KW79</accession>
<keyword evidence="14" id="KW-1185">Reference proteome</keyword>
<keyword evidence="4 8" id="KW-0812">Transmembrane</keyword>
<dbReference type="PANTHER" id="PTHR47234:SF2">
    <property type="entry name" value="TONB-DEPENDENT RECEPTOR"/>
    <property type="match status" value="1"/>
</dbReference>
<dbReference type="SUPFAM" id="SSF56935">
    <property type="entry name" value="Porins"/>
    <property type="match status" value="1"/>
</dbReference>
<dbReference type="InterPro" id="IPR012910">
    <property type="entry name" value="Plug_dom"/>
</dbReference>
<evidence type="ECO:0000256" key="4">
    <source>
        <dbReference type="ARBA" id="ARBA00022692"/>
    </source>
</evidence>
<gene>
    <name evidence="13" type="ORF">GCM10010919_11090</name>
</gene>
<keyword evidence="7 8" id="KW-0998">Cell outer membrane</keyword>
<dbReference type="Pfam" id="PF07715">
    <property type="entry name" value="Plug"/>
    <property type="match status" value="1"/>
</dbReference>
<dbReference type="RefSeq" id="WP_189431110.1">
    <property type="nucleotide sequence ID" value="NZ_BNAO01000002.1"/>
</dbReference>
<keyword evidence="10" id="KW-0732">Signal</keyword>
<feature type="signal peptide" evidence="10">
    <location>
        <begin position="1"/>
        <end position="24"/>
    </location>
</feature>
<dbReference type="PANTHER" id="PTHR47234">
    <property type="match status" value="1"/>
</dbReference>
<evidence type="ECO:0000256" key="1">
    <source>
        <dbReference type="ARBA" id="ARBA00004571"/>
    </source>
</evidence>
<dbReference type="CDD" id="cd01347">
    <property type="entry name" value="ligand_gated_channel"/>
    <property type="match status" value="1"/>
</dbReference>
<dbReference type="InterPro" id="IPR000531">
    <property type="entry name" value="Beta-barrel_TonB"/>
</dbReference>
<keyword evidence="13" id="KW-0675">Receptor</keyword>
<evidence type="ECO:0000256" key="8">
    <source>
        <dbReference type="PROSITE-ProRule" id="PRU01360"/>
    </source>
</evidence>
<dbReference type="InterPro" id="IPR037066">
    <property type="entry name" value="Plug_dom_sf"/>
</dbReference>
<feature type="domain" description="TonB-dependent receptor-like beta-barrel" evidence="11">
    <location>
        <begin position="420"/>
        <end position="850"/>
    </location>
</feature>
<keyword evidence="5 9" id="KW-0798">TonB box</keyword>
<evidence type="ECO:0000256" key="5">
    <source>
        <dbReference type="ARBA" id="ARBA00023077"/>
    </source>
</evidence>
<evidence type="ECO:0000256" key="9">
    <source>
        <dbReference type="RuleBase" id="RU003357"/>
    </source>
</evidence>
<organism evidence="13 14">
    <name type="scientific">Alishewanella longhuensis</name>
    <dbReference type="NCBI Taxonomy" id="1091037"/>
    <lineage>
        <taxon>Bacteria</taxon>
        <taxon>Pseudomonadati</taxon>
        <taxon>Pseudomonadota</taxon>
        <taxon>Gammaproteobacteria</taxon>
        <taxon>Alteromonadales</taxon>
        <taxon>Alteromonadaceae</taxon>
        <taxon>Alishewanella</taxon>
    </lineage>
</organism>
<keyword evidence="6 8" id="KW-0472">Membrane</keyword>
<dbReference type="PROSITE" id="PS52016">
    <property type="entry name" value="TONB_DEPENDENT_REC_3"/>
    <property type="match status" value="1"/>
</dbReference>
<feature type="domain" description="TonB-dependent receptor plug" evidence="12">
    <location>
        <begin position="61"/>
        <end position="169"/>
    </location>
</feature>
<sequence>MYSNNKLSKAVRLAIAFGATSAFVGTAVAQQAAQDEESSARVERIEVTGSRLKRTDLEGALPITVIDREAIDMSGQMSVSDLLRNTTFNSFGSYRTTSGNTAQGTTQVSLRGLGSNRTLILIDGRRLPKSPLLGSAQDLNQIPLAAVERVEILQDGASAVYGSDAIGGVINIITRKDYTGAELKLGTARVGLPSEGGDREEGSFLIGAANSSSNVVAGFSWNNRDIVFERAFPWNAPNRGLSGYGNNWSEINATTGRPNTATGSQFSLAKACDFELYYTTVNPVNGTTPWCSYDFLKTNANDSSTGNQSAFFRANHNFNDDWKVYANATASKSKSFGRYAASLNDPGSIISATSPNNPTNPNSPLFDSTIGGNARPVGVFHRFAALGTRDTQVDGYNTDVMVGLEGNVNDVIVDFGARKSKTKVYNIGNGYLLRSAANIAMESGAYMLNDPFGERFTTVAERNAYQALLNSMNVTISRISQYDQEEAYASAAFDVFEMDAGTVQLVVGGEYRKEIYDDQYDSLSEAGVVGGSAGNSAGGDRTVKSAYFETLIPLMDKLEMNIAGRYEKYSDYGNDFAPKVSFCYEPIDGLVVRASWGQGFRAPSLDVLTQKPASSNPTVQDFVLCDIQGIPTANCLARQIRTEVVSNPALQSEQSTQYSLGLAYQPTDWLDFAVDYYNTSIEDTIRSIGLQTLINRQRSGDPIPAGLGIVRDPVTNEILESTTGFANDGTIDTSGLDFNFRTNFDFGEYGRLRQNLQISHVLEYANDGGRNLVRDPSVPRQRASLSHAYSIGDFDISFASNFIGKQFNNVTTVAGVTTRSGNIASYTTHDVQFTYNTGWNADITVGFQNVFAKEPQIGVSSAEGRNLDYSLYDAYGRISYVRYTQRF</sequence>
<proteinExistence type="inferred from homology"/>
<evidence type="ECO:0000256" key="10">
    <source>
        <dbReference type="SAM" id="SignalP"/>
    </source>
</evidence>
<feature type="chain" id="PRO_5046338113" evidence="10">
    <location>
        <begin position="25"/>
        <end position="887"/>
    </location>
</feature>
<reference evidence="14" key="1">
    <citation type="journal article" date="2019" name="Int. J. Syst. Evol. Microbiol.">
        <title>The Global Catalogue of Microorganisms (GCM) 10K type strain sequencing project: providing services to taxonomists for standard genome sequencing and annotation.</title>
        <authorList>
            <consortium name="The Broad Institute Genomics Platform"/>
            <consortium name="The Broad Institute Genome Sequencing Center for Infectious Disease"/>
            <person name="Wu L."/>
            <person name="Ma J."/>
        </authorList>
    </citation>
    <scope>NUCLEOTIDE SEQUENCE [LARGE SCALE GENOMIC DNA]</scope>
    <source>
        <strain evidence="14">CGMCC 1.7003</strain>
    </source>
</reference>
<name>A0ABQ3KW79_9ALTE</name>
<evidence type="ECO:0000256" key="3">
    <source>
        <dbReference type="ARBA" id="ARBA00022452"/>
    </source>
</evidence>